<gene>
    <name evidence="1" type="ORF">AA347_01153</name>
</gene>
<comment type="caution">
    <text evidence="1">The sequence shown here is derived from an EMBL/GenBank/DDBJ whole genome shotgun (WGS) entry which is preliminary data.</text>
</comment>
<sequence>MQDEKYYINLIKEHYSNDYNFLKKKYKKSFKEIYSILENQEKTILKLQNIVLEYQDTNKEDILISIFGKNKNLYKSFITNLFKVDTSKPVNIVLYNSAVEFLNKIENNQHSVI</sequence>
<dbReference type="EMBL" id="LLKQ01000001">
    <property type="protein sequence ID" value="OCL95675.1"/>
    <property type="molecule type" value="Genomic_DNA"/>
</dbReference>
<dbReference type="Proteomes" id="UP000092987">
    <property type="component" value="Unassembled WGS sequence"/>
</dbReference>
<protein>
    <submittedName>
        <fullName evidence="1">Uncharacterized protein</fullName>
    </submittedName>
</protein>
<evidence type="ECO:0000313" key="1">
    <source>
        <dbReference type="EMBL" id="OCL95675.1"/>
    </source>
</evidence>
<dbReference type="RefSeq" id="WP_066390215.1">
    <property type="nucleotide sequence ID" value="NZ_CP035926.1"/>
</dbReference>
<organism evidence="1 2">
    <name type="scientific">Aliarcobacter thereius LMG 24486</name>
    <dbReference type="NCBI Taxonomy" id="1032240"/>
    <lineage>
        <taxon>Bacteria</taxon>
        <taxon>Pseudomonadati</taxon>
        <taxon>Campylobacterota</taxon>
        <taxon>Epsilonproteobacteria</taxon>
        <taxon>Campylobacterales</taxon>
        <taxon>Arcobacteraceae</taxon>
        <taxon>Aliarcobacter</taxon>
    </lineage>
</organism>
<name>A0A1C7WS40_9BACT</name>
<accession>A0A1C7WS40</accession>
<reference evidence="1 2" key="1">
    <citation type="submission" date="2015-10" db="EMBL/GenBank/DDBJ databases">
        <authorList>
            <person name="Rovetto F.F."/>
            <person name="Cocolin L.L."/>
            <person name="Illeghems K.K."/>
            <person name="Van Nieuwerbuegh F.F."/>
            <person name="Houf K.K."/>
        </authorList>
    </citation>
    <scope>NUCLEOTIDE SEQUENCE [LARGE SCALE GENOMIC DNA]</scope>
    <source>
        <strain evidence="1 2">LMG 24486</strain>
    </source>
</reference>
<proteinExistence type="predicted"/>
<evidence type="ECO:0000313" key="2">
    <source>
        <dbReference type="Proteomes" id="UP000092987"/>
    </source>
</evidence>
<keyword evidence="2" id="KW-1185">Reference proteome</keyword>